<dbReference type="EMBL" id="JBEPCU010000333">
    <property type="protein sequence ID" value="MER6979195.1"/>
    <property type="molecule type" value="Genomic_DNA"/>
</dbReference>
<protein>
    <recommendedName>
        <fullName evidence="3">Dehydrogenase</fullName>
    </recommendedName>
</protein>
<dbReference type="PANTHER" id="PTHR10668">
    <property type="entry name" value="PHYTOENE DEHYDROGENASE"/>
    <property type="match status" value="1"/>
</dbReference>
<accession>A0ABV1W4T1</accession>
<comment type="caution">
    <text evidence="1">The sequence shown here is derived from an EMBL/GenBank/DDBJ whole genome shotgun (WGS) entry which is preliminary data.</text>
</comment>
<reference evidence="1 2" key="1">
    <citation type="submission" date="2024-06" db="EMBL/GenBank/DDBJ databases">
        <title>The Natural Products Discovery Center: Release of the First 8490 Sequenced Strains for Exploring Actinobacteria Biosynthetic Diversity.</title>
        <authorList>
            <person name="Kalkreuter E."/>
            <person name="Kautsar S.A."/>
            <person name="Yang D."/>
            <person name="Bader C.D."/>
            <person name="Teijaro C.N."/>
            <person name="Fluegel L."/>
            <person name="Davis C.M."/>
            <person name="Simpson J.R."/>
            <person name="Lauterbach L."/>
            <person name="Steele A.D."/>
            <person name="Gui C."/>
            <person name="Meng S."/>
            <person name="Li G."/>
            <person name="Viehrig K."/>
            <person name="Ye F."/>
            <person name="Su P."/>
            <person name="Kiefer A.F."/>
            <person name="Nichols A."/>
            <person name="Cepeda A.J."/>
            <person name="Yan W."/>
            <person name="Fan B."/>
            <person name="Jiang Y."/>
            <person name="Adhikari A."/>
            <person name="Zheng C.-J."/>
            <person name="Schuster L."/>
            <person name="Cowan T.M."/>
            <person name="Smanski M.J."/>
            <person name="Chevrette M.G."/>
            <person name="De Carvalho L.P.S."/>
            <person name="Shen B."/>
        </authorList>
    </citation>
    <scope>NUCLEOTIDE SEQUENCE [LARGE SCALE GENOMIC DNA]</scope>
    <source>
        <strain evidence="1 2">NPDC000634</strain>
    </source>
</reference>
<organism evidence="1 2">
    <name type="scientific">Streptomyces carpinensis</name>
    <dbReference type="NCBI Taxonomy" id="66369"/>
    <lineage>
        <taxon>Bacteria</taxon>
        <taxon>Bacillati</taxon>
        <taxon>Actinomycetota</taxon>
        <taxon>Actinomycetes</taxon>
        <taxon>Kitasatosporales</taxon>
        <taxon>Streptomycetaceae</taxon>
        <taxon>Streptomyces</taxon>
    </lineage>
</organism>
<evidence type="ECO:0000313" key="2">
    <source>
        <dbReference type="Proteomes" id="UP001458415"/>
    </source>
</evidence>
<name>A0ABV1W4T1_9ACTN</name>
<proteinExistence type="predicted"/>
<evidence type="ECO:0008006" key="3">
    <source>
        <dbReference type="Google" id="ProtNLM"/>
    </source>
</evidence>
<gene>
    <name evidence="1" type="ORF">ABT317_19935</name>
</gene>
<keyword evidence="2" id="KW-1185">Reference proteome</keyword>
<dbReference type="PANTHER" id="PTHR10668:SF103">
    <property type="entry name" value="PYRIDINE NUCLEOTIDE-DISULFIDE OXIDOREDUCTASE DOMAIN-CONTAINING PROTEIN 2"/>
    <property type="match status" value="1"/>
</dbReference>
<evidence type="ECO:0000313" key="1">
    <source>
        <dbReference type="EMBL" id="MER6979195.1"/>
    </source>
</evidence>
<dbReference type="Proteomes" id="UP001458415">
    <property type="component" value="Unassembled WGS sequence"/>
</dbReference>
<sequence length="149" mass="15524">MALLRRRCAGAEAGALPRRPHGRGGSAGLDVSAGWSDNRLVAAYVERVLGRIESHAPGLRAVVTRWSAVSPAEIAAANLNAVHGDPYGGSAEFDQNLIWRPGPSMSRHRTAVPGLWHIGASTHPGPGLSGGSGHLVARQLLGRAAHLRG</sequence>